<evidence type="ECO:0000313" key="1">
    <source>
        <dbReference type="EMBL" id="AFM17365.1"/>
    </source>
</evidence>
<proteinExistence type="predicted"/>
<dbReference type="EMBL" id="CP003053">
    <property type="protein sequence ID" value="AFM17365.1"/>
    <property type="molecule type" value="Genomic_DNA"/>
</dbReference>
<dbReference type="Pfam" id="PF06224">
    <property type="entry name" value="AlkZ-like"/>
    <property type="match status" value="1"/>
</dbReference>
<dbReference type="PATRIC" id="fig|710421.3.peg.2591"/>
<dbReference type="HOGENOM" id="CLU_713551_0_0_11"/>
<reference evidence="1 2" key="1">
    <citation type="submission" date="2012-06" db="EMBL/GenBank/DDBJ databases">
        <title>Complete sequence of chromosome of Mycobacterium chubuense NBB4.</title>
        <authorList>
            <consortium name="US DOE Joint Genome Institute"/>
            <person name="Lucas S."/>
            <person name="Han J."/>
            <person name="Lapidus A."/>
            <person name="Cheng J.-F."/>
            <person name="Goodwin L."/>
            <person name="Pitluck S."/>
            <person name="Peters L."/>
            <person name="Mikhailova N."/>
            <person name="Teshima H."/>
            <person name="Detter J.C."/>
            <person name="Han C."/>
            <person name="Tapia R."/>
            <person name="Land M."/>
            <person name="Hauser L."/>
            <person name="Kyrpides N."/>
            <person name="Ivanova N."/>
            <person name="Pagani I."/>
            <person name="Mattes T."/>
            <person name="Holmes A."/>
            <person name="Rutledge P."/>
            <person name="Paulsen I."/>
            <person name="Coleman N."/>
            <person name="Woyke T."/>
        </authorList>
    </citation>
    <scope>NUCLEOTIDE SEQUENCE [LARGE SCALE GENOMIC DNA]</scope>
    <source>
        <strain evidence="1 2">NBB4</strain>
    </source>
</reference>
<protein>
    <recommendedName>
        <fullName evidence="3">Winged helix DNA-binding domain-containing protein</fullName>
    </recommendedName>
</protein>
<name>I4BJA8_MYCCN</name>
<dbReference type="PANTHER" id="PTHR38479">
    <property type="entry name" value="LMO0824 PROTEIN"/>
    <property type="match status" value="1"/>
</dbReference>
<dbReference type="AlphaFoldDB" id="I4BJA8"/>
<evidence type="ECO:0008006" key="3">
    <source>
        <dbReference type="Google" id="ProtNLM"/>
    </source>
</evidence>
<dbReference type="eggNOG" id="COG3214">
    <property type="taxonomic scope" value="Bacteria"/>
</dbReference>
<evidence type="ECO:0000313" key="2">
    <source>
        <dbReference type="Proteomes" id="UP000006057"/>
    </source>
</evidence>
<dbReference type="STRING" id="710421.Mycch_2593"/>
<organism evidence="1 2">
    <name type="scientific">Mycolicibacterium chubuense (strain NBB4)</name>
    <name type="common">Mycobacterium chubuense</name>
    <dbReference type="NCBI Taxonomy" id="710421"/>
    <lineage>
        <taxon>Bacteria</taxon>
        <taxon>Bacillati</taxon>
        <taxon>Actinomycetota</taxon>
        <taxon>Actinomycetes</taxon>
        <taxon>Mycobacteriales</taxon>
        <taxon>Mycobacteriaceae</taxon>
        <taxon>Mycolicibacterium</taxon>
    </lineage>
</organism>
<accession>I4BJA8</accession>
<dbReference type="PANTHER" id="PTHR38479:SF2">
    <property type="entry name" value="WINGED HELIX DNA-BINDING DOMAIN-CONTAINING PROTEIN"/>
    <property type="match status" value="1"/>
</dbReference>
<dbReference type="KEGG" id="mcb:Mycch_2593"/>
<gene>
    <name evidence="1" type="ordered locus">Mycch_2593</name>
</gene>
<keyword evidence="2" id="KW-1185">Reference proteome</keyword>
<dbReference type="Proteomes" id="UP000006057">
    <property type="component" value="Chromosome"/>
</dbReference>
<sequence length="372" mass="40594">MPSVAAMTGELIGLHATDPATPYLTLWARMPGFTVPDLHTALYDRHTLLKHLAMRRTLWVVRPEHLPAIQAAASDRVAATETRRLARDAEGSGVATDGHAWLETACQAVLHHLRRTGPCSARELREALPELTGTHDPAPGKRWGGDVHLAPRVLTVLSARGHIARGPNDGGWTASRPRWVATHDWVAPAPEVDARDARAQLVHAWLSVFGPATVTDVKWWFGNTLGWARQALTDIDAAPVDVHGTPGFVVPGDDAPGPDVEPWCALLPGLDVTAMGWFDRDWYVGPHRGQVFDRNGNAGPTVWVDGRIVGAWRQNAEARVELVLLEDVGRAAHRELSARAEELTAWLDGVRISPRFPSPASTGPRCIRQSGW</sequence>
<dbReference type="InterPro" id="IPR009351">
    <property type="entry name" value="AlkZ-like"/>
</dbReference>